<organism evidence="2 3">
    <name type="scientific">Mycobacterium orygis 112400015</name>
    <dbReference type="NCBI Taxonomy" id="1305739"/>
    <lineage>
        <taxon>Bacteria</taxon>
        <taxon>Bacillati</taxon>
        <taxon>Actinomycetota</taxon>
        <taxon>Actinomycetes</taxon>
        <taxon>Mycobacteriales</taxon>
        <taxon>Mycobacteriaceae</taxon>
        <taxon>Mycobacterium</taxon>
        <taxon>Mycobacterium tuberculosis complex</taxon>
    </lineage>
</organism>
<gene>
    <name evidence="2" type="ORF">MORY_18450</name>
</gene>
<reference evidence="3" key="2">
    <citation type="submission" date="2013-04" db="EMBL/GenBank/DDBJ databases">
        <title>Non-Mycobacterium tuberculosis sensu stricto in a globally representative population.</title>
        <authorList>
            <person name="Stone M.J."/>
            <person name="Brown T.J."/>
            <person name="Drobniewski F.A."/>
        </authorList>
    </citation>
    <scope>NUCLEOTIDE SEQUENCE [LARGE SCALE GENOMIC DNA]</scope>
    <source>
        <strain evidence="3">112400015</strain>
    </source>
</reference>
<evidence type="ECO:0000256" key="1">
    <source>
        <dbReference type="SAM" id="MobiDB-lite"/>
    </source>
</evidence>
<dbReference type="Proteomes" id="UP000012070">
    <property type="component" value="Unassembled WGS sequence"/>
</dbReference>
<accession>A0A829BYG4</accession>
<feature type="compositionally biased region" description="Basic and acidic residues" evidence="1">
    <location>
        <begin position="7"/>
        <end position="16"/>
    </location>
</feature>
<reference evidence="2 3" key="1">
    <citation type="submission" date="2013-03" db="EMBL/GenBank/DDBJ databases">
        <authorList>
            <person name="Casali N."/>
            <person name="Drobniewski F.A."/>
        </authorList>
    </citation>
    <scope>NUCLEOTIDE SEQUENCE [LARGE SCALE GENOMIC DNA]</scope>
    <source>
        <strain evidence="2 3">112400015</strain>
    </source>
</reference>
<dbReference type="AlphaFoldDB" id="A0A829BYG4"/>
<proteinExistence type="predicted"/>
<sequence length="23" mass="2833">PRTNTFHHPERFLHNQDDDDEPD</sequence>
<evidence type="ECO:0000313" key="2">
    <source>
        <dbReference type="EMBL" id="EMT34251.1"/>
    </source>
</evidence>
<feature type="region of interest" description="Disordered" evidence="1">
    <location>
        <begin position="1"/>
        <end position="23"/>
    </location>
</feature>
<name>A0A829BYG4_9MYCO</name>
<dbReference type="EMBL" id="APKD01000078">
    <property type="protein sequence ID" value="EMT34251.1"/>
    <property type="molecule type" value="Genomic_DNA"/>
</dbReference>
<evidence type="ECO:0000313" key="3">
    <source>
        <dbReference type="Proteomes" id="UP000012070"/>
    </source>
</evidence>
<protein>
    <submittedName>
        <fullName evidence="2">Uncharacterized protein</fullName>
    </submittedName>
</protein>
<comment type="caution">
    <text evidence="2">The sequence shown here is derived from an EMBL/GenBank/DDBJ whole genome shotgun (WGS) entry which is preliminary data.</text>
</comment>
<feature type="non-terminal residue" evidence="2">
    <location>
        <position position="1"/>
    </location>
</feature>